<evidence type="ECO:0000313" key="2">
    <source>
        <dbReference type="Proteomes" id="UP001612741"/>
    </source>
</evidence>
<dbReference type="EMBL" id="JBITGY010000015">
    <property type="protein sequence ID" value="MFI6504416.1"/>
    <property type="molecule type" value="Genomic_DNA"/>
</dbReference>
<organism evidence="1 2">
    <name type="scientific">Nonomuraea typhae</name>
    <dbReference type="NCBI Taxonomy" id="2603600"/>
    <lineage>
        <taxon>Bacteria</taxon>
        <taxon>Bacillati</taxon>
        <taxon>Actinomycetota</taxon>
        <taxon>Actinomycetes</taxon>
        <taxon>Streptosporangiales</taxon>
        <taxon>Streptosporangiaceae</taxon>
        <taxon>Nonomuraea</taxon>
    </lineage>
</organism>
<dbReference type="Proteomes" id="UP001612741">
    <property type="component" value="Unassembled WGS sequence"/>
</dbReference>
<proteinExistence type="predicted"/>
<gene>
    <name evidence="1" type="ORF">ACIBG2_44020</name>
</gene>
<accession>A0ABW7Z8P2</accession>
<protein>
    <recommendedName>
        <fullName evidence="3">Recombinase family protein</fullName>
    </recommendedName>
</protein>
<keyword evidence="2" id="KW-1185">Reference proteome</keyword>
<reference evidence="1 2" key="1">
    <citation type="submission" date="2024-10" db="EMBL/GenBank/DDBJ databases">
        <title>The Natural Products Discovery Center: Release of the First 8490 Sequenced Strains for Exploring Actinobacteria Biosynthetic Diversity.</title>
        <authorList>
            <person name="Kalkreuter E."/>
            <person name="Kautsar S.A."/>
            <person name="Yang D."/>
            <person name="Bader C.D."/>
            <person name="Teijaro C.N."/>
            <person name="Fluegel L."/>
            <person name="Davis C.M."/>
            <person name="Simpson J.R."/>
            <person name="Lauterbach L."/>
            <person name="Steele A.D."/>
            <person name="Gui C."/>
            <person name="Meng S."/>
            <person name="Li G."/>
            <person name="Viehrig K."/>
            <person name="Ye F."/>
            <person name="Su P."/>
            <person name="Kiefer A.F."/>
            <person name="Nichols A."/>
            <person name="Cepeda A.J."/>
            <person name="Yan W."/>
            <person name="Fan B."/>
            <person name="Jiang Y."/>
            <person name="Adhikari A."/>
            <person name="Zheng C.-J."/>
            <person name="Schuster L."/>
            <person name="Cowan T.M."/>
            <person name="Smanski M.J."/>
            <person name="Chevrette M.G."/>
            <person name="De Carvalho L.P.S."/>
            <person name="Shen B."/>
        </authorList>
    </citation>
    <scope>NUCLEOTIDE SEQUENCE [LARGE SCALE GENOMIC DNA]</scope>
    <source>
        <strain evidence="1 2">NPDC050545</strain>
    </source>
</reference>
<evidence type="ECO:0000313" key="1">
    <source>
        <dbReference type="EMBL" id="MFI6504416.1"/>
    </source>
</evidence>
<sequence length="116" mass="12622">MVEPLTEQRPVPGLFVCGYLHAVRISSARRDSLTGALATYCVLHELHLVDVFTERDDDRSTSYAHLLDLLTLPATYGMVVPTLSHLGPGGAVVAARAQEVKAAGARLLTVRTNWRP</sequence>
<evidence type="ECO:0008006" key="3">
    <source>
        <dbReference type="Google" id="ProtNLM"/>
    </source>
</evidence>
<dbReference type="RefSeq" id="WP_397090162.1">
    <property type="nucleotide sequence ID" value="NZ_JBITGY010000015.1"/>
</dbReference>
<comment type="caution">
    <text evidence="1">The sequence shown here is derived from an EMBL/GenBank/DDBJ whole genome shotgun (WGS) entry which is preliminary data.</text>
</comment>
<name>A0ABW7Z8P2_9ACTN</name>